<keyword evidence="6" id="KW-0456">Lyase</keyword>
<dbReference type="OrthoDB" id="9805807at2"/>
<evidence type="ECO:0000313" key="7">
    <source>
        <dbReference type="Proteomes" id="UP000186819"/>
    </source>
</evidence>
<organism evidence="6 7">
    <name type="scientific">Aromatoleum tolulyticum</name>
    <dbReference type="NCBI Taxonomy" id="34027"/>
    <lineage>
        <taxon>Bacteria</taxon>
        <taxon>Pseudomonadati</taxon>
        <taxon>Pseudomonadota</taxon>
        <taxon>Betaproteobacteria</taxon>
        <taxon>Rhodocyclales</taxon>
        <taxon>Rhodocyclaceae</taxon>
        <taxon>Aromatoleum</taxon>
    </lineage>
</organism>
<dbReference type="PANTHER" id="PTHR11808:SF85">
    <property type="entry name" value="CYSTATHIONINE GAMMA-LYASE-RELATED"/>
    <property type="match status" value="1"/>
</dbReference>
<dbReference type="GO" id="GO:0009086">
    <property type="term" value="P:methionine biosynthetic process"/>
    <property type="evidence" value="ECO:0007669"/>
    <property type="project" value="UniProtKB-ARBA"/>
</dbReference>
<keyword evidence="7" id="KW-1185">Reference proteome</keyword>
<dbReference type="FunFam" id="3.40.640.10:FF:000046">
    <property type="entry name" value="Cystathionine gamma-lyase"/>
    <property type="match status" value="1"/>
</dbReference>
<sequence length="393" mass="40816">MNHLRTRAVHAGQEPDPASGAIATPISQTSAFAYGTLENGAAIFAGEADGYRYSRFANPTVKALEDKIADLEGAEAAVAFSSGTAAVSSVVLSRLSPGDEIVFLGPLYGGTESLFNAFGDRFGIRVVDAAERGLEASLSPATRLIWVETLTNPTLHLHDLAAVAALARARGITTVADNTFCSPCLTRPLEHGIDLVMHSMTKYLGGHGDSTGGVLAGAERLIAPVRATGMGHVGGNLAPHEAFLILRGVKTLPLRMAAHCEGAAEVAAFLSTHPAVAATHYPGLASHPQHTLARRQMEGGYGGIVSFDLARGSRRAAAALLDNLKLFTQAVSLGDVDSLACHPASTTHSFISPEARARSGIGEGLIRLSVGIEHPQDLIADLREALAASAAAE</sequence>
<dbReference type="PANTHER" id="PTHR11808">
    <property type="entry name" value="TRANS-SULFURATION ENZYME FAMILY MEMBER"/>
    <property type="match status" value="1"/>
</dbReference>
<dbReference type="Proteomes" id="UP000186819">
    <property type="component" value="Unassembled WGS sequence"/>
</dbReference>
<comment type="cofactor">
    <cofactor evidence="1 4">
        <name>pyridoxal 5'-phosphate</name>
        <dbReference type="ChEBI" id="CHEBI:597326"/>
    </cofactor>
</comment>
<comment type="similarity">
    <text evidence="4">Belongs to the trans-sulfuration enzymes family.</text>
</comment>
<dbReference type="GO" id="GO:0030170">
    <property type="term" value="F:pyridoxal phosphate binding"/>
    <property type="evidence" value="ECO:0007669"/>
    <property type="project" value="InterPro"/>
</dbReference>
<proteinExistence type="inferred from homology"/>
<dbReference type="InterPro" id="IPR000277">
    <property type="entry name" value="Cys/Met-Metab_PyrdxlP-dep_enz"/>
</dbReference>
<dbReference type="Gene3D" id="3.90.1150.10">
    <property type="entry name" value="Aspartate Aminotransferase, domain 1"/>
    <property type="match status" value="1"/>
</dbReference>
<evidence type="ECO:0000256" key="5">
    <source>
        <dbReference type="SAM" id="MobiDB-lite"/>
    </source>
</evidence>
<name>A0A1N6QE22_9RHOO</name>
<dbReference type="InterPro" id="IPR015421">
    <property type="entry name" value="PyrdxlP-dep_Trfase_major"/>
</dbReference>
<dbReference type="STRING" id="34027.SAMN05421829_102463"/>
<dbReference type="InterPro" id="IPR015422">
    <property type="entry name" value="PyrdxlP-dep_Trfase_small"/>
</dbReference>
<dbReference type="EMBL" id="FTMD01000002">
    <property type="protein sequence ID" value="SIQ14864.1"/>
    <property type="molecule type" value="Genomic_DNA"/>
</dbReference>
<dbReference type="GO" id="GO:0019346">
    <property type="term" value="P:transsulfuration"/>
    <property type="evidence" value="ECO:0007669"/>
    <property type="project" value="InterPro"/>
</dbReference>
<feature type="modified residue" description="N6-(pyridoxal phosphate)lysine" evidence="3">
    <location>
        <position position="202"/>
    </location>
</feature>
<keyword evidence="2 3" id="KW-0663">Pyridoxal phosphate</keyword>
<dbReference type="FunFam" id="3.90.1150.10:FF:000033">
    <property type="entry name" value="Cystathionine gamma-synthase"/>
    <property type="match status" value="1"/>
</dbReference>
<protein>
    <submittedName>
        <fullName evidence="6">Methionine-gamma-lyase</fullName>
    </submittedName>
</protein>
<feature type="region of interest" description="Disordered" evidence="5">
    <location>
        <begin position="1"/>
        <end position="22"/>
    </location>
</feature>
<reference evidence="7" key="1">
    <citation type="submission" date="2017-01" db="EMBL/GenBank/DDBJ databases">
        <authorList>
            <person name="Varghese N."/>
            <person name="Submissions S."/>
        </authorList>
    </citation>
    <scope>NUCLEOTIDE SEQUENCE [LARGE SCALE GENOMIC DNA]</scope>
    <source>
        <strain evidence="7">ATCC 51758</strain>
    </source>
</reference>
<dbReference type="InterPro" id="IPR015424">
    <property type="entry name" value="PyrdxlP-dep_Trfase"/>
</dbReference>
<dbReference type="Pfam" id="PF01053">
    <property type="entry name" value="Cys_Met_Meta_PP"/>
    <property type="match status" value="1"/>
</dbReference>
<dbReference type="CDD" id="cd00614">
    <property type="entry name" value="CGS_like"/>
    <property type="match status" value="1"/>
</dbReference>
<dbReference type="GO" id="GO:0019343">
    <property type="term" value="P:cysteine biosynthetic process via cystathionine"/>
    <property type="evidence" value="ECO:0007669"/>
    <property type="project" value="TreeGrafter"/>
</dbReference>
<accession>A0A1N6QE22</accession>
<dbReference type="GO" id="GO:0004123">
    <property type="term" value="F:cystathionine gamma-lyase activity"/>
    <property type="evidence" value="ECO:0007669"/>
    <property type="project" value="TreeGrafter"/>
</dbReference>
<dbReference type="Gene3D" id="3.40.640.10">
    <property type="entry name" value="Type I PLP-dependent aspartate aminotransferase-like (Major domain)"/>
    <property type="match status" value="1"/>
</dbReference>
<dbReference type="GO" id="GO:0005737">
    <property type="term" value="C:cytoplasm"/>
    <property type="evidence" value="ECO:0007669"/>
    <property type="project" value="TreeGrafter"/>
</dbReference>
<dbReference type="RefSeq" id="WP_076600945.1">
    <property type="nucleotide sequence ID" value="NZ_FTMD01000002.1"/>
</dbReference>
<evidence type="ECO:0000256" key="2">
    <source>
        <dbReference type="ARBA" id="ARBA00022898"/>
    </source>
</evidence>
<evidence type="ECO:0000313" key="6">
    <source>
        <dbReference type="EMBL" id="SIQ14864.1"/>
    </source>
</evidence>
<dbReference type="AlphaFoldDB" id="A0A1N6QE22"/>
<evidence type="ECO:0000256" key="4">
    <source>
        <dbReference type="RuleBase" id="RU362118"/>
    </source>
</evidence>
<evidence type="ECO:0000256" key="3">
    <source>
        <dbReference type="PIRSR" id="PIRSR001434-2"/>
    </source>
</evidence>
<gene>
    <name evidence="6" type="ORF">SAMN05421829_102463</name>
</gene>
<dbReference type="SUPFAM" id="SSF53383">
    <property type="entry name" value="PLP-dependent transferases"/>
    <property type="match status" value="1"/>
</dbReference>
<evidence type="ECO:0000256" key="1">
    <source>
        <dbReference type="ARBA" id="ARBA00001933"/>
    </source>
</evidence>
<dbReference type="PIRSF" id="PIRSF001434">
    <property type="entry name" value="CGS"/>
    <property type="match status" value="1"/>
</dbReference>